<dbReference type="InterPro" id="IPR000366">
    <property type="entry name" value="GPCR_STE2"/>
</dbReference>
<keyword evidence="4" id="KW-1185">Reference proteome</keyword>
<keyword evidence="2" id="KW-1133">Transmembrane helix</keyword>
<feature type="transmembrane region" description="Helical" evidence="2">
    <location>
        <begin position="123"/>
        <end position="143"/>
    </location>
</feature>
<evidence type="ECO:0000256" key="2">
    <source>
        <dbReference type="SAM" id="Phobius"/>
    </source>
</evidence>
<dbReference type="Gene3D" id="1.10.287.920">
    <property type="entry name" value="Pheromone alpha factor receptor"/>
    <property type="match status" value="1"/>
</dbReference>
<keyword evidence="2" id="KW-0472">Membrane</keyword>
<dbReference type="Proteomes" id="UP000478008">
    <property type="component" value="Unassembled WGS sequence"/>
</dbReference>
<feature type="transmembrane region" description="Helical" evidence="2">
    <location>
        <begin position="39"/>
        <end position="63"/>
    </location>
</feature>
<gene>
    <name evidence="3" type="ORF">DEBR0S2_19636G</name>
</gene>
<dbReference type="PANTHER" id="PTHR28009">
    <property type="entry name" value="PHEROMONE ALPHA FACTOR RECEPTOR"/>
    <property type="match status" value="1"/>
</dbReference>
<dbReference type="Pfam" id="PF02116">
    <property type="entry name" value="STE2"/>
    <property type="match status" value="1"/>
</dbReference>
<keyword evidence="2" id="KW-0812">Transmembrane</keyword>
<feature type="region of interest" description="Disordered" evidence="1">
    <location>
        <begin position="358"/>
        <end position="404"/>
    </location>
</feature>
<feature type="compositionally biased region" description="Acidic residues" evidence="1">
    <location>
        <begin position="370"/>
        <end position="390"/>
    </location>
</feature>
<evidence type="ECO:0000313" key="3">
    <source>
        <dbReference type="EMBL" id="VUG17935.1"/>
    </source>
</evidence>
<dbReference type="InterPro" id="IPR027458">
    <property type="entry name" value="STE2_TM1-TM2_sf"/>
</dbReference>
<dbReference type="AlphaFoldDB" id="A0A7D9CXC2"/>
<feature type="compositionally biased region" description="Polar residues" evidence="1">
    <location>
        <begin position="394"/>
        <end position="404"/>
    </location>
</feature>
<proteinExistence type="predicted"/>
<protein>
    <submittedName>
        <fullName evidence="3">DEBR0S2_19636g1_1</fullName>
    </submittedName>
</protein>
<feature type="transmembrane region" description="Helical" evidence="2">
    <location>
        <begin position="197"/>
        <end position="221"/>
    </location>
</feature>
<evidence type="ECO:0000256" key="1">
    <source>
        <dbReference type="SAM" id="MobiDB-lite"/>
    </source>
</evidence>
<dbReference type="GO" id="GO:0038038">
    <property type="term" value="C:G protein-coupled receptor homodimeric complex"/>
    <property type="evidence" value="ECO:0007669"/>
    <property type="project" value="TreeGrafter"/>
</dbReference>
<organism evidence="3 4">
    <name type="scientific">Dekkera bruxellensis</name>
    <name type="common">Brettanomyces custersii</name>
    <dbReference type="NCBI Taxonomy" id="5007"/>
    <lineage>
        <taxon>Eukaryota</taxon>
        <taxon>Fungi</taxon>
        <taxon>Dikarya</taxon>
        <taxon>Ascomycota</taxon>
        <taxon>Saccharomycotina</taxon>
        <taxon>Pichiomycetes</taxon>
        <taxon>Pichiales</taxon>
        <taxon>Pichiaceae</taxon>
        <taxon>Brettanomyces</taxon>
    </lineage>
</organism>
<dbReference type="PANTHER" id="PTHR28009:SF1">
    <property type="entry name" value="PHEROMONE ALPHA FACTOR RECEPTOR"/>
    <property type="match status" value="1"/>
</dbReference>
<feature type="transmembrane region" description="Helical" evidence="2">
    <location>
        <begin position="264"/>
        <end position="285"/>
    </location>
</feature>
<feature type="transmembrane region" description="Helical" evidence="2">
    <location>
        <begin position="70"/>
        <end position="90"/>
    </location>
</feature>
<reference evidence="3 4" key="1">
    <citation type="submission" date="2019-07" db="EMBL/GenBank/DDBJ databases">
        <authorList>
            <person name="Friedrich A."/>
            <person name="Schacherer J."/>
        </authorList>
    </citation>
    <scope>NUCLEOTIDE SEQUENCE [LARGE SCALE GENOMIC DNA]</scope>
</reference>
<sequence length="404" mass="44421">MSSASEYIDASNIVLSYESAQGPANITFGEIDQYIHQQLILSSVFGVRIGLATICLPVTYLITKNKKTPIFALNLSCLVVLFIHSIMYMFTVHNSYSTVSTYFSGYTYFNQNASAVTAATNTFYFILITLVECSLTYQVYIIFRSPSSRVRLLGYFVTFISAVVGLVTIGFYLAYLILANEVNFFDILAVPDWLVNTPLFCFTGSSCITSILLILKLGLAIRTRRILGLKQFSIFHILFIMAFQTLIVPTVIIILSFHGVKSPYALSAIGLALVALSLPITTMWANSVLDGKLPSSSANTYIPYMANLKNRPDATTPQSSATLSGFDYGQKKEETHTASCLTSPGTLGDETNTEDPKFWRQVEMYADVLDPNDLEKEEDGTGEAEAESCDEATSPANNNPADKA</sequence>
<name>A0A7D9CXC2_DEKBR</name>
<dbReference type="PRINTS" id="PR00250">
    <property type="entry name" value="GPCRSTE2"/>
</dbReference>
<dbReference type="EMBL" id="CABFWN010000002">
    <property type="protein sequence ID" value="VUG17935.1"/>
    <property type="molecule type" value="Genomic_DNA"/>
</dbReference>
<feature type="transmembrane region" description="Helical" evidence="2">
    <location>
        <begin position="233"/>
        <end position="258"/>
    </location>
</feature>
<evidence type="ECO:0000313" key="4">
    <source>
        <dbReference type="Proteomes" id="UP000478008"/>
    </source>
</evidence>
<feature type="transmembrane region" description="Helical" evidence="2">
    <location>
        <begin position="155"/>
        <end position="177"/>
    </location>
</feature>
<dbReference type="CDD" id="cd14939">
    <property type="entry name" value="7tmD_STE2"/>
    <property type="match status" value="1"/>
</dbReference>
<dbReference type="GO" id="GO:0004932">
    <property type="term" value="F:mating-type factor pheromone receptor activity"/>
    <property type="evidence" value="ECO:0007669"/>
    <property type="project" value="InterPro"/>
</dbReference>
<accession>A0A7D9CXC2</accession>
<dbReference type="GO" id="GO:0000750">
    <property type="term" value="P:pheromone-dependent signal transduction involved in conjugation with cellular fusion"/>
    <property type="evidence" value="ECO:0007669"/>
    <property type="project" value="TreeGrafter"/>
</dbReference>